<organism evidence="2 3">
    <name type="scientific">Streptomyces maoxianensis</name>
    <dbReference type="NCBI Taxonomy" id="1459942"/>
    <lineage>
        <taxon>Bacteria</taxon>
        <taxon>Bacillati</taxon>
        <taxon>Actinomycetota</taxon>
        <taxon>Actinomycetes</taxon>
        <taxon>Kitasatosporales</taxon>
        <taxon>Streptomycetaceae</taxon>
        <taxon>Streptomyces</taxon>
    </lineage>
</organism>
<name>A0ABV9G340_9ACTN</name>
<dbReference type="EMBL" id="JBHSFE010000010">
    <property type="protein sequence ID" value="MFC4608741.1"/>
    <property type="molecule type" value="Genomic_DNA"/>
</dbReference>
<dbReference type="RefSeq" id="WP_381194598.1">
    <property type="nucleotide sequence ID" value="NZ_JBHSFE010000010.1"/>
</dbReference>
<feature type="region of interest" description="Disordered" evidence="1">
    <location>
        <begin position="59"/>
        <end position="110"/>
    </location>
</feature>
<feature type="compositionally biased region" description="Low complexity" evidence="1">
    <location>
        <begin position="67"/>
        <end position="87"/>
    </location>
</feature>
<comment type="caution">
    <text evidence="2">The sequence shown here is derived from an EMBL/GenBank/DDBJ whole genome shotgun (WGS) entry which is preliminary data.</text>
</comment>
<gene>
    <name evidence="2" type="ORF">ACFO9E_13050</name>
</gene>
<reference evidence="3" key="1">
    <citation type="journal article" date="2019" name="Int. J. Syst. Evol. Microbiol.">
        <title>The Global Catalogue of Microorganisms (GCM) 10K type strain sequencing project: providing services to taxonomists for standard genome sequencing and annotation.</title>
        <authorList>
            <consortium name="The Broad Institute Genomics Platform"/>
            <consortium name="The Broad Institute Genome Sequencing Center for Infectious Disease"/>
            <person name="Wu L."/>
            <person name="Ma J."/>
        </authorList>
    </citation>
    <scope>NUCLEOTIDE SEQUENCE [LARGE SCALE GENOMIC DNA]</scope>
    <source>
        <strain evidence="3">CGMCC 4.7139</strain>
    </source>
</reference>
<sequence length="137" mass="13810">MAHRLTPRRLAALRAAAAHPMGNISLRIEIAPGVKAWLTAAGEIALEELGLGDSIDDCGHVQGSADPTANTARTRTSSASPPRAVRPSPTPPDATGPPGPQCAPRPPGCSLVTNATLDGADRCAPDLEAGPPGGSVQ</sequence>
<feature type="compositionally biased region" description="Pro residues" evidence="1">
    <location>
        <begin position="88"/>
        <end position="107"/>
    </location>
</feature>
<evidence type="ECO:0000313" key="2">
    <source>
        <dbReference type="EMBL" id="MFC4608741.1"/>
    </source>
</evidence>
<protein>
    <submittedName>
        <fullName evidence="2">Uncharacterized protein</fullName>
    </submittedName>
</protein>
<accession>A0ABV9G340</accession>
<proteinExistence type="predicted"/>
<dbReference type="Proteomes" id="UP001595993">
    <property type="component" value="Unassembled WGS sequence"/>
</dbReference>
<evidence type="ECO:0000256" key="1">
    <source>
        <dbReference type="SAM" id="MobiDB-lite"/>
    </source>
</evidence>
<keyword evidence="3" id="KW-1185">Reference proteome</keyword>
<evidence type="ECO:0000313" key="3">
    <source>
        <dbReference type="Proteomes" id="UP001595993"/>
    </source>
</evidence>